<comment type="similarity">
    <text evidence="1 2">Belongs to the small heat shock protein (HSP20) family.</text>
</comment>
<dbReference type="Proteomes" id="UP000439903">
    <property type="component" value="Unassembled WGS sequence"/>
</dbReference>
<dbReference type="Pfam" id="PF00011">
    <property type="entry name" value="HSP20"/>
    <property type="match status" value="1"/>
</dbReference>
<evidence type="ECO:0000313" key="5">
    <source>
        <dbReference type="Proteomes" id="UP000439903"/>
    </source>
</evidence>
<dbReference type="Gene3D" id="2.60.40.790">
    <property type="match status" value="1"/>
</dbReference>
<dbReference type="OrthoDB" id="1431247at2759"/>
<name>A0A8H4AEI7_GIGMA</name>
<evidence type="ECO:0000313" key="4">
    <source>
        <dbReference type="EMBL" id="KAF0485595.1"/>
    </source>
</evidence>
<evidence type="ECO:0000256" key="2">
    <source>
        <dbReference type="RuleBase" id="RU003616"/>
    </source>
</evidence>
<dbReference type="PROSITE" id="PS01031">
    <property type="entry name" value="SHSP"/>
    <property type="match status" value="1"/>
</dbReference>
<comment type="caution">
    <text evidence="4">The sequence shown here is derived from an EMBL/GenBank/DDBJ whole genome shotgun (WGS) entry which is preliminary data.</text>
</comment>
<dbReference type="SUPFAM" id="SSF49764">
    <property type="entry name" value="HSP20-like chaperones"/>
    <property type="match status" value="1"/>
</dbReference>
<dbReference type="AlphaFoldDB" id="A0A8H4AEI7"/>
<dbReference type="EMBL" id="WTPW01000719">
    <property type="protein sequence ID" value="KAF0485595.1"/>
    <property type="molecule type" value="Genomic_DNA"/>
</dbReference>
<evidence type="ECO:0000259" key="3">
    <source>
        <dbReference type="PROSITE" id="PS01031"/>
    </source>
</evidence>
<accession>A0A8H4AEI7</accession>
<gene>
    <name evidence="4" type="ORF">F8M41_022790</name>
</gene>
<dbReference type="CDD" id="cd06464">
    <property type="entry name" value="ACD_sHsps-like"/>
    <property type="match status" value="1"/>
</dbReference>
<proteinExistence type="inferred from homology"/>
<evidence type="ECO:0000256" key="1">
    <source>
        <dbReference type="PROSITE-ProRule" id="PRU00285"/>
    </source>
</evidence>
<reference evidence="4 5" key="1">
    <citation type="journal article" date="2019" name="Environ. Microbiol.">
        <title>At the nexus of three kingdoms: the genome of the mycorrhizal fungus Gigaspora margarita provides insights into plant, endobacterial and fungal interactions.</title>
        <authorList>
            <person name="Venice F."/>
            <person name="Ghignone S."/>
            <person name="Salvioli di Fossalunga A."/>
            <person name="Amselem J."/>
            <person name="Novero M."/>
            <person name="Xianan X."/>
            <person name="Sedzielewska Toro K."/>
            <person name="Morin E."/>
            <person name="Lipzen A."/>
            <person name="Grigoriev I.V."/>
            <person name="Henrissat B."/>
            <person name="Martin F.M."/>
            <person name="Bonfante P."/>
        </authorList>
    </citation>
    <scope>NUCLEOTIDE SEQUENCE [LARGE SCALE GENOMIC DNA]</scope>
    <source>
        <strain evidence="4 5">BEG34</strain>
    </source>
</reference>
<dbReference type="InterPro" id="IPR002068">
    <property type="entry name" value="A-crystallin/Hsp20_dom"/>
</dbReference>
<keyword evidence="5" id="KW-1185">Reference proteome</keyword>
<sequence>MLNRVLWQKRRVTLFGGKPETDVFETNDCFIVHCDLAGVPKEDISIDHRDRELVIQGESKHAATYETATSRVRERNLGRF</sequence>
<dbReference type="InterPro" id="IPR008978">
    <property type="entry name" value="HSP20-like_chaperone"/>
</dbReference>
<feature type="domain" description="SHSP" evidence="3">
    <location>
        <begin position="12"/>
        <end position="80"/>
    </location>
</feature>
<protein>
    <submittedName>
        <fullName evidence="4">HSP20-like chaperone</fullName>
    </submittedName>
</protein>
<organism evidence="4 5">
    <name type="scientific">Gigaspora margarita</name>
    <dbReference type="NCBI Taxonomy" id="4874"/>
    <lineage>
        <taxon>Eukaryota</taxon>
        <taxon>Fungi</taxon>
        <taxon>Fungi incertae sedis</taxon>
        <taxon>Mucoromycota</taxon>
        <taxon>Glomeromycotina</taxon>
        <taxon>Glomeromycetes</taxon>
        <taxon>Diversisporales</taxon>
        <taxon>Gigasporaceae</taxon>
        <taxon>Gigaspora</taxon>
    </lineage>
</organism>